<feature type="domain" description="DDE Tnp4" evidence="3">
    <location>
        <begin position="135"/>
        <end position="278"/>
    </location>
</feature>
<dbReference type="GO" id="GO:0046872">
    <property type="term" value="F:metal ion binding"/>
    <property type="evidence" value="ECO:0007669"/>
    <property type="project" value="UniProtKB-KW"/>
</dbReference>
<comment type="caution">
    <text evidence="4">The sequence shown here is derived from an EMBL/GenBank/DDBJ whole genome shotgun (WGS) entry which is preliminary data.</text>
</comment>
<keyword evidence="2" id="KW-0479">Metal-binding</keyword>
<sequence length="299" mass="34639">MSETEQWTIQLPLMVNRAAPLINLSSLSFQRNRRVWCATFKSVFGLSIESAVDLWILVAHDVLKAAKLTKVHFLWCLNWLKEYNTDQSSASRFKTSPSNWRNKIWQMVRVFNKMDVIDWESRFDNWRNLRPSCYVDGTDCPINEVRPFDPSLFSHNFKHAGLRYQVAVAIATSKIVFVAGGVPCGQWSDLKMAQHSIVPHLKPGEKLAADGGYVDSSVFYNKVRRPLTQAERIQNHILNLMASRHEILNGRLKDFHILRRVFRGSMADHHLIFKAVAQITQVKLRREPLHCILNRLIYQ</sequence>
<dbReference type="Proteomes" id="UP000193642">
    <property type="component" value="Unassembled WGS sequence"/>
</dbReference>
<evidence type="ECO:0000313" key="4">
    <source>
        <dbReference type="EMBL" id="ORY24279.1"/>
    </source>
</evidence>
<evidence type="ECO:0000259" key="3">
    <source>
        <dbReference type="Pfam" id="PF13359"/>
    </source>
</evidence>
<evidence type="ECO:0000313" key="5">
    <source>
        <dbReference type="Proteomes" id="UP000193642"/>
    </source>
</evidence>
<keyword evidence="5" id="KW-1185">Reference proteome</keyword>
<evidence type="ECO:0000256" key="1">
    <source>
        <dbReference type="ARBA" id="ARBA00001968"/>
    </source>
</evidence>
<dbReference type="Pfam" id="PF13359">
    <property type="entry name" value="DDE_Tnp_4"/>
    <property type="match status" value="1"/>
</dbReference>
<evidence type="ECO:0000256" key="2">
    <source>
        <dbReference type="ARBA" id="ARBA00022723"/>
    </source>
</evidence>
<comment type="cofactor">
    <cofactor evidence="1">
        <name>a divalent metal cation</name>
        <dbReference type="ChEBI" id="CHEBI:60240"/>
    </cofactor>
</comment>
<organism evidence="4 5">
    <name type="scientific">Rhizoclosmatium globosum</name>
    <dbReference type="NCBI Taxonomy" id="329046"/>
    <lineage>
        <taxon>Eukaryota</taxon>
        <taxon>Fungi</taxon>
        <taxon>Fungi incertae sedis</taxon>
        <taxon>Chytridiomycota</taxon>
        <taxon>Chytridiomycota incertae sedis</taxon>
        <taxon>Chytridiomycetes</taxon>
        <taxon>Chytridiales</taxon>
        <taxon>Chytriomycetaceae</taxon>
        <taxon>Rhizoclosmatium</taxon>
    </lineage>
</organism>
<protein>
    <recommendedName>
        <fullName evidence="3">DDE Tnp4 domain-containing protein</fullName>
    </recommendedName>
</protein>
<name>A0A1Y2ANY9_9FUNG</name>
<dbReference type="EMBL" id="MCGO01000145">
    <property type="protein sequence ID" value="ORY24279.1"/>
    <property type="molecule type" value="Genomic_DNA"/>
</dbReference>
<gene>
    <name evidence="4" type="ORF">BCR33DRAFT_808493</name>
</gene>
<dbReference type="AlphaFoldDB" id="A0A1Y2ANY9"/>
<dbReference type="InterPro" id="IPR027806">
    <property type="entry name" value="HARBI1_dom"/>
</dbReference>
<accession>A0A1Y2ANY9</accession>
<proteinExistence type="predicted"/>
<reference evidence="4 5" key="1">
    <citation type="submission" date="2016-07" db="EMBL/GenBank/DDBJ databases">
        <title>Pervasive Adenine N6-methylation of Active Genes in Fungi.</title>
        <authorList>
            <consortium name="DOE Joint Genome Institute"/>
            <person name="Mondo S.J."/>
            <person name="Dannebaum R.O."/>
            <person name="Kuo R.C."/>
            <person name="Labutti K."/>
            <person name="Haridas S."/>
            <person name="Kuo A."/>
            <person name="Salamov A."/>
            <person name="Ahrendt S.R."/>
            <person name="Lipzen A."/>
            <person name="Sullivan W."/>
            <person name="Andreopoulos W.B."/>
            <person name="Clum A."/>
            <person name="Lindquist E."/>
            <person name="Daum C."/>
            <person name="Ramamoorthy G.K."/>
            <person name="Gryganskyi A."/>
            <person name="Culley D."/>
            <person name="Magnuson J.K."/>
            <person name="James T.Y."/>
            <person name="O'Malley M.A."/>
            <person name="Stajich J.E."/>
            <person name="Spatafora J.W."/>
            <person name="Visel A."/>
            <person name="Grigoriev I.V."/>
        </authorList>
    </citation>
    <scope>NUCLEOTIDE SEQUENCE [LARGE SCALE GENOMIC DNA]</scope>
    <source>
        <strain evidence="4 5">JEL800</strain>
    </source>
</reference>
<dbReference type="OrthoDB" id="2142302at2759"/>